<evidence type="ECO:0000256" key="5">
    <source>
        <dbReference type="ARBA" id="ARBA00023172"/>
    </source>
</evidence>
<dbReference type="InterPro" id="IPR023627">
    <property type="entry name" value="Rcmb_RecR"/>
</dbReference>
<dbReference type="Pfam" id="PF21176">
    <property type="entry name" value="RecR_HhH"/>
    <property type="match status" value="1"/>
</dbReference>
<evidence type="ECO:0000256" key="2">
    <source>
        <dbReference type="ARBA" id="ARBA00022763"/>
    </source>
</evidence>
<keyword evidence="6" id="KW-0234">DNA repair</keyword>
<dbReference type="GO" id="GO:0008270">
    <property type="term" value="F:zinc ion binding"/>
    <property type="evidence" value="ECO:0007669"/>
    <property type="project" value="UniProtKB-KW"/>
</dbReference>
<dbReference type="PANTHER" id="PTHR30446">
    <property type="entry name" value="RECOMBINATION PROTEIN RECR"/>
    <property type="match status" value="1"/>
</dbReference>
<dbReference type="GO" id="GO:0003677">
    <property type="term" value="F:DNA binding"/>
    <property type="evidence" value="ECO:0007669"/>
    <property type="project" value="InterPro"/>
</dbReference>
<organism evidence="8">
    <name type="scientific">marine sediment metagenome</name>
    <dbReference type="NCBI Taxonomy" id="412755"/>
    <lineage>
        <taxon>unclassified sequences</taxon>
        <taxon>metagenomes</taxon>
        <taxon>ecological metagenomes</taxon>
    </lineage>
</organism>
<dbReference type="InterPro" id="IPR015967">
    <property type="entry name" value="Rcmb_RecR_Znf"/>
</dbReference>
<accession>A0A0F9HDT3</accession>
<protein>
    <recommendedName>
        <fullName evidence="7">Toprim domain-containing protein</fullName>
    </recommendedName>
</protein>
<evidence type="ECO:0000313" key="8">
    <source>
        <dbReference type="EMBL" id="KKM01297.1"/>
    </source>
</evidence>
<dbReference type="AlphaFoldDB" id="A0A0F9HDT3"/>
<dbReference type="Pfam" id="PF21175">
    <property type="entry name" value="RecR_C"/>
    <property type="match status" value="1"/>
</dbReference>
<dbReference type="InterPro" id="IPR034137">
    <property type="entry name" value="TOPRIM_RecR"/>
</dbReference>
<dbReference type="PROSITE" id="PS01300">
    <property type="entry name" value="RECR"/>
    <property type="match status" value="1"/>
</dbReference>
<gene>
    <name evidence="8" type="ORF">LCGC14_1795840</name>
</gene>
<keyword evidence="3" id="KW-0863">Zinc-finger</keyword>
<proteinExistence type="inferred from homology"/>
<evidence type="ECO:0000256" key="4">
    <source>
        <dbReference type="ARBA" id="ARBA00022833"/>
    </source>
</evidence>
<dbReference type="GO" id="GO:0006281">
    <property type="term" value="P:DNA repair"/>
    <property type="evidence" value="ECO:0007669"/>
    <property type="project" value="UniProtKB-KW"/>
</dbReference>
<dbReference type="EMBL" id="LAZR01017232">
    <property type="protein sequence ID" value="KKM01297.1"/>
    <property type="molecule type" value="Genomic_DNA"/>
</dbReference>
<sequence>MGYYPTPIVHLIQNISKLPGIGEKTAERLAIYLLGVPRKEAEQLAGSILEVKDKIRLCSRCFSLSDNPVCNICSNPTRDETLLCVVEQPVDMVAIEKSGSFLGVYHVLQGVLSPMAGVGPDHIRIRELISRIEEGTVKEVVIATGTDVEGEATASYLAERLLNRPIKVSRIASGIPMGGELKYVDQVTLKRAMERRHDL</sequence>
<dbReference type="CDD" id="cd01025">
    <property type="entry name" value="TOPRIM_recR"/>
    <property type="match status" value="1"/>
</dbReference>
<name>A0A0F9HDT3_9ZZZZ</name>
<dbReference type="Gene3D" id="1.10.8.420">
    <property type="entry name" value="RecR Domain 1"/>
    <property type="match status" value="1"/>
</dbReference>
<dbReference type="HAMAP" id="MF_00017">
    <property type="entry name" value="RecR"/>
    <property type="match status" value="1"/>
</dbReference>
<dbReference type="Gene3D" id="6.10.250.240">
    <property type="match status" value="1"/>
</dbReference>
<dbReference type="NCBIfam" id="TIGR00615">
    <property type="entry name" value="recR"/>
    <property type="match status" value="1"/>
</dbReference>
<dbReference type="Gene3D" id="3.40.1360.10">
    <property type="match status" value="1"/>
</dbReference>
<keyword evidence="2" id="KW-0227">DNA damage</keyword>
<evidence type="ECO:0000259" key="7">
    <source>
        <dbReference type="PROSITE" id="PS50880"/>
    </source>
</evidence>
<dbReference type="SMART" id="SM00493">
    <property type="entry name" value="TOPRIM"/>
    <property type="match status" value="1"/>
</dbReference>
<dbReference type="InterPro" id="IPR000093">
    <property type="entry name" value="DNA_Rcmb_RecR"/>
</dbReference>
<dbReference type="PROSITE" id="PS50880">
    <property type="entry name" value="TOPRIM"/>
    <property type="match status" value="1"/>
</dbReference>
<reference evidence="8" key="1">
    <citation type="journal article" date="2015" name="Nature">
        <title>Complex archaea that bridge the gap between prokaryotes and eukaryotes.</title>
        <authorList>
            <person name="Spang A."/>
            <person name="Saw J.H."/>
            <person name="Jorgensen S.L."/>
            <person name="Zaremba-Niedzwiedzka K."/>
            <person name="Martijn J."/>
            <person name="Lind A.E."/>
            <person name="van Eijk R."/>
            <person name="Schleper C."/>
            <person name="Guy L."/>
            <person name="Ettema T.J."/>
        </authorList>
    </citation>
    <scope>NUCLEOTIDE SEQUENCE</scope>
</reference>
<keyword evidence="5" id="KW-0233">DNA recombination</keyword>
<comment type="caution">
    <text evidence="8">The sequence shown here is derived from an EMBL/GenBank/DDBJ whole genome shotgun (WGS) entry which is preliminary data.</text>
</comment>
<dbReference type="Pfam" id="PF02132">
    <property type="entry name" value="RecR_ZnF"/>
    <property type="match status" value="1"/>
</dbReference>
<evidence type="ECO:0000256" key="6">
    <source>
        <dbReference type="ARBA" id="ARBA00023204"/>
    </source>
</evidence>
<dbReference type="GO" id="GO:0006310">
    <property type="term" value="P:DNA recombination"/>
    <property type="evidence" value="ECO:0007669"/>
    <property type="project" value="UniProtKB-KW"/>
</dbReference>
<dbReference type="Gene3D" id="3.30.60.80">
    <property type="match status" value="1"/>
</dbReference>
<dbReference type="SUPFAM" id="SSF111304">
    <property type="entry name" value="Recombination protein RecR"/>
    <property type="match status" value="1"/>
</dbReference>
<feature type="domain" description="Toprim" evidence="7">
    <location>
        <begin position="81"/>
        <end position="176"/>
    </location>
</feature>
<keyword evidence="1" id="KW-0479">Metal-binding</keyword>
<keyword evidence="4" id="KW-0862">Zinc</keyword>
<dbReference type="Pfam" id="PF13662">
    <property type="entry name" value="Toprim_4"/>
    <property type="match status" value="1"/>
</dbReference>
<evidence type="ECO:0000256" key="1">
    <source>
        <dbReference type="ARBA" id="ARBA00022723"/>
    </source>
</evidence>
<dbReference type="PANTHER" id="PTHR30446:SF0">
    <property type="entry name" value="RECOMBINATION PROTEIN RECR"/>
    <property type="match status" value="1"/>
</dbReference>
<dbReference type="InterPro" id="IPR006171">
    <property type="entry name" value="TOPRIM_dom"/>
</dbReference>
<evidence type="ECO:0000256" key="3">
    <source>
        <dbReference type="ARBA" id="ARBA00022771"/>
    </source>
</evidence>